<comment type="caution">
    <text evidence="4">The sequence shown here is derived from an EMBL/GenBank/DDBJ whole genome shotgun (WGS) entry which is preliminary data.</text>
</comment>
<name>A0ABS2SNA3_9MICO</name>
<protein>
    <submittedName>
        <fullName evidence="4">Amino-acid N-acetyltransferase</fullName>
        <ecNumber evidence="4">2.3.1.1</ecNumber>
    </submittedName>
</protein>
<organism evidence="4 5">
    <name type="scientific">Brevibacterium paucivorans</name>
    <dbReference type="NCBI Taxonomy" id="170994"/>
    <lineage>
        <taxon>Bacteria</taxon>
        <taxon>Bacillati</taxon>
        <taxon>Actinomycetota</taxon>
        <taxon>Actinomycetes</taxon>
        <taxon>Micrococcales</taxon>
        <taxon>Brevibacteriaceae</taxon>
        <taxon>Brevibacterium</taxon>
    </lineage>
</organism>
<keyword evidence="2 4" id="KW-0012">Acyltransferase</keyword>
<dbReference type="InterPro" id="IPR016181">
    <property type="entry name" value="Acyl_CoA_acyltransferase"/>
</dbReference>
<sequence>MTSSEPTKLEPHGAGTGQRCQQLTSGLLIRPARTSDVAAIRALCQPLIDERILVPKDHVNYFENIQEFMVVTDPDGTLAGCAALHVFWEDLAEVRTVATSAQFRRRGVGRALIESLLQRAKDLGVDRVFCLTFERDFFASLGFEQITGTPVSPEVFAELLRSQDEGTAEFLDLARVKPNTLGNYRMMISLGQTENT</sequence>
<dbReference type="SUPFAM" id="SSF55729">
    <property type="entry name" value="Acyl-CoA N-acyltransferases (Nat)"/>
    <property type="match status" value="1"/>
</dbReference>
<dbReference type="InterPro" id="IPR010167">
    <property type="entry name" value="NH2A_AcTrfase"/>
</dbReference>
<dbReference type="PANTHER" id="PTHR30602">
    <property type="entry name" value="AMINO-ACID ACETYLTRANSFERASE"/>
    <property type="match status" value="1"/>
</dbReference>
<keyword evidence="1 4" id="KW-0808">Transferase</keyword>
<dbReference type="EC" id="2.3.1.1" evidence="4"/>
<dbReference type="CDD" id="cd04301">
    <property type="entry name" value="NAT_SF"/>
    <property type="match status" value="1"/>
</dbReference>
<evidence type="ECO:0000259" key="3">
    <source>
        <dbReference type="PROSITE" id="PS51186"/>
    </source>
</evidence>
<dbReference type="EMBL" id="JAFBCP010000001">
    <property type="protein sequence ID" value="MBM7816758.1"/>
    <property type="molecule type" value="Genomic_DNA"/>
</dbReference>
<keyword evidence="5" id="KW-1185">Reference proteome</keyword>
<dbReference type="Gene3D" id="3.40.630.30">
    <property type="match status" value="1"/>
</dbReference>
<dbReference type="Proteomes" id="UP000809290">
    <property type="component" value="Unassembled WGS sequence"/>
</dbReference>
<evidence type="ECO:0000313" key="4">
    <source>
        <dbReference type="EMBL" id="MBM7816758.1"/>
    </source>
</evidence>
<accession>A0ABS2SNA3</accession>
<reference evidence="4 5" key="1">
    <citation type="submission" date="2021-01" db="EMBL/GenBank/DDBJ databases">
        <title>Sequencing the genomes of 1000 actinobacteria strains.</title>
        <authorList>
            <person name="Klenk H.-P."/>
        </authorList>
    </citation>
    <scope>NUCLEOTIDE SEQUENCE [LARGE SCALE GENOMIC DNA]</scope>
    <source>
        <strain evidence="4 5">DSM 13657</strain>
    </source>
</reference>
<gene>
    <name evidence="4" type="ORF">JOE56_001452</name>
</gene>
<dbReference type="PROSITE" id="PS51186">
    <property type="entry name" value="GNAT"/>
    <property type="match status" value="1"/>
</dbReference>
<dbReference type="NCBIfam" id="NF005921">
    <property type="entry name" value="PRK07922.1"/>
    <property type="match status" value="1"/>
</dbReference>
<feature type="domain" description="N-acetyltransferase" evidence="3">
    <location>
        <begin position="27"/>
        <end position="162"/>
    </location>
</feature>
<dbReference type="PANTHER" id="PTHR30602:SF12">
    <property type="entry name" value="AMINO-ACID ACETYLTRANSFERASE NAGS1, CHLOROPLASTIC-RELATED"/>
    <property type="match status" value="1"/>
</dbReference>
<dbReference type="GO" id="GO:0016746">
    <property type="term" value="F:acyltransferase activity"/>
    <property type="evidence" value="ECO:0007669"/>
    <property type="project" value="UniProtKB-KW"/>
</dbReference>
<evidence type="ECO:0000313" key="5">
    <source>
        <dbReference type="Proteomes" id="UP000809290"/>
    </source>
</evidence>
<dbReference type="Pfam" id="PF00583">
    <property type="entry name" value="Acetyltransf_1"/>
    <property type="match status" value="1"/>
</dbReference>
<dbReference type="InterPro" id="IPR000182">
    <property type="entry name" value="GNAT_dom"/>
</dbReference>
<evidence type="ECO:0000256" key="2">
    <source>
        <dbReference type="ARBA" id="ARBA00023315"/>
    </source>
</evidence>
<evidence type="ECO:0000256" key="1">
    <source>
        <dbReference type="ARBA" id="ARBA00022679"/>
    </source>
</evidence>
<proteinExistence type="predicted"/>